<evidence type="ECO:0000256" key="1">
    <source>
        <dbReference type="ARBA" id="ARBA00022729"/>
    </source>
</evidence>
<feature type="chain" id="PRO_5046990225" evidence="2">
    <location>
        <begin position="25"/>
        <end position="422"/>
    </location>
</feature>
<dbReference type="InterPro" id="IPR058781">
    <property type="entry name" value="HH_AprE-like"/>
</dbReference>
<keyword evidence="6" id="KW-1185">Reference proteome</keyword>
<dbReference type="InterPro" id="IPR049712">
    <property type="entry name" value="Poly_export"/>
</dbReference>
<dbReference type="PANTHER" id="PTHR33619">
    <property type="entry name" value="POLYSACCHARIDE EXPORT PROTEIN GFCE-RELATED"/>
    <property type="match status" value="1"/>
</dbReference>
<dbReference type="Pfam" id="PF02563">
    <property type="entry name" value="Poly_export"/>
    <property type="match status" value="1"/>
</dbReference>
<dbReference type="InterPro" id="IPR003715">
    <property type="entry name" value="Poly_export_N"/>
</dbReference>
<evidence type="ECO:0000313" key="6">
    <source>
        <dbReference type="Proteomes" id="UP001596292"/>
    </source>
</evidence>
<dbReference type="Gene3D" id="3.30.1950.10">
    <property type="entry name" value="wza like domain"/>
    <property type="match status" value="1"/>
</dbReference>
<dbReference type="Proteomes" id="UP001596292">
    <property type="component" value="Unassembled WGS sequence"/>
</dbReference>
<evidence type="ECO:0000313" key="5">
    <source>
        <dbReference type="EMBL" id="MFC6788920.1"/>
    </source>
</evidence>
<feature type="domain" description="AprE-like long alpha-helical hairpin" evidence="4">
    <location>
        <begin position="168"/>
        <end position="351"/>
    </location>
</feature>
<reference evidence="6" key="1">
    <citation type="journal article" date="2019" name="Int. J. Syst. Evol. Microbiol.">
        <title>The Global Catalogue of Microorganisms (GCM) 10K type strain sequencing project: providing services to taxonomists for standard genome sequencing and annotation.</title>
        <authorList>
            <consortium name="The Broad Institute Genomics Platform"/>
            <consortium name="The Broad Institute Genome Sequencing Center for Infectious Disease"/>
            <person name="Wu L."/>
            <person name="Ma J."/>
        </authorList>
    </citation>
    <scope>NUCLEOTIDE SEQUENCE [LARGE SCALE GENOMIC DNA]</scope>
    <source>
        <strain evidence="6">CCUG 48316</strain>
    </source>
</reference>
<dbReference type="RefSeq" id="WP_378967415.1">
    <property type="nucleotide sequence ID" value="NZ_JBHSWN010000001.1"/>
</dbReference>
<proteinExistence type="predicted"/>
<dbReference type="PANTHER" id="PTHR33619:SF3">
    <property type="entry name" value="POLYSACCHARIDE EXPORT PROTEIN GFCE-RELATED"/>
    <property type="match status" value="1"/>
</dbReference>
<dbReference type="EMBL" id="JBHSWN010000001">
    <property type="protein sequence ID" value="MFC6788920.1"/>
    <property type="molecule type" value="Genomic_DNA"/>
</dbReference>
<evidence type="ECO:0000259" key="3">
    <source>
        <dbReference type="Pfam" id="PF02563"/>
    </source>
</evidence>
<organism evidence="5 6">
    <name type="scientific">Methylobacterium komagatae</name>
    <dbReference type="NCBI Taxonomy" id="374425"/>
    <lineage>
        <taxon>Bacteria</taxon>
        <taxon>Pseudomonadati</taxon>
        <taxon>Pseudomonadota</taxon>
        <taxon>Alphaproteobacteria</taxon>
        <taxon>Hyphomicrobiales</taxon>
        <taxon>Methylobacteriaceae</taxon>
        <taxon>Methylobacterium</taxon>
    </lineage>
</organism>
<feature type="signal peptide" evidence="2">
    <location>
        <begin position="1"/>
        <end position="24"/>
    </location>
</feature>
<evidence type="ECO:0000256" key="2">
    <source>
        <dbReference type="SAM" id="SignalP"/>
    </source>
</evidence>
<sequence>MNWRTPALIGGFLFSFISANVAFAQNTKDYVLGPEDKLKIAVYEWRPARNEAYEWSALKGEFTVGPDGMLSLPLIGQVQVAKLKVADISSIISDKLQSKFGLTQRPDAAVEISHFRPFYIVGYVNRPGSYEFKPDLNALQAIAVAGGLFRPESNLNGYRRDNITQTGDLQVNRLELMQLVARKARLQAEIDGSQKIAFPPEFKTLKPAERLESVAAEEEKLFNSRMVSLQTQIESLTQVKGLLLKEIDAVKTKQVTQDRQVELAQRELEGVNTLASKGLAVSARQISVEQMVAQLTSLKQDLKLTEIRLRQDVSKADRDMQDLRDTRRMEDLKVLQEVDANIQKIRRRMAVNEELIDNGQADMSRRMRNGQTDTSLPAVVAIDRVVSGKIQQTLADASTKIMPGDTIRVLKLPSDSEDQAAN</sequence>
<gene>
    <name evidence="5" type="ORF">ACFQE0_04320</name>
</gene>
<accession>A0ABW2BFY5</accession>
<evidence type="ECO:0000259" key="4">
    <source>
        <dbReference type="Pfam" id="PF25994"/>
    </source>
</evidence>
<feature type="domain" description="Polysaccharide export protein N-terminal" evidence="3">
    <location>
        <begin position="25"/>
        <end position="112"/>
    </location>
</feature>
<keyword evidence="1 2" id="KW-0732">Signal</keyword>
<name>A0ABW2BFY5_9HYPH</name>
<comment type="caution">
    <text evidence="5">The sequence shown here is derived from an EMBL/GenBank/DDBJ whole genome shotgun (WGS) entry which is preliminary data.</text>
</comment>
<protein>
    <submittedName>
        <fullName evidence="5">Polysaccharide biosynthesis/export family protein</fullName>
    </submittedName>
</protein>
<dbReference type="Pfam" id="PF25994">
    <property type="entry name" value="HH_AprE"/>
    <property type="match status" value="1"/>
</dbReference>